<dbReference type="InterPro" id="IPR000834">
    <property type="entry name" value="Peptidase_M14"/>
</dbReference>
<evidence type="ECO:0000256" key="6">
    <source>
        <dbReference type="PROSITE-ProRule" id="PRU01379"/>
    </source>
</evidence>
<evidence type="ECO:0000313" key="9">
    <source>
        <dbReference type="Proteomes" id="UP000838878"/>
    </source>
</evidence>
<evidence type="ECO:0000256" key="3">
    <source>
        <dbReference type="ARBA" id="ARBA00022645"/>
    </source>
</evidence>
<evidence type="ECO:0000313" key="8">
    <source>
        <dbReference type="EMBL" id="CAH0725662.1"/>
    </source>
</evidence>
<protein>
    <recommendedName>
        <fullName evidence="7">Peptidase M14 domain-containing protein</fullName>
    </recommendedName>
</protein>
<comment type="similarity">
    <text evidence="2 6">Belongs to the peptidase M14 family.</text>
</comment>
<evidence type="ECO:0000256" key="4">
    <source>
        <dbReference type="ARBA" id="ARBA00022723"/>
    </source>
</evidence>
<dbReference type="GO" id="GO:0005615">
    <property type="term" value="C:extracellular space"/>
    <property type="evidence" value="ECO:0007669"/>
    <property type="project" value="TreeGrafter"/>
</dbReference>
<gene>
    <name evidence="8" type="ORF">BINO364_LOCUS11228</name>
</gene>
<keyword evidence="3" id="KW-0121">Carboxypeptidase</keyword>
<evidence type="ECO:0000259" key="7">
    <source>
        <dbReference type="PROSITE" id="PS52035"/>
    </source>
</evidence>
<feature type="active site" description="Proton donor/acceptor" evidence="6">
    <location>
        <position position="181"/>
    </location>
</feature>
<feature type="non-terminal residue" evidence="8">
    <location>
        <position position="222"/>
    </location>
</feature>
<keyword evidence="4" id="KW-0479">Metal-binding</keyword>
<dbReference type="PANTHER" id="PTHR11705">
    <property type="entry name" value="PROTEASE FAMILY M14 CARBOXYPEPTIDASE A,B"/>
    <property type="match status" value="1"/>
</dbReference>
<name>A0A8J9UTL1_9NEOP</name>
<comment type="cofactor">
    <cofactor evidence="1">
        <name>Zn(2+)</name>
        <dbReference type="ChEBI" id="CHEBI:29105"/>
    </cofactor>
</comment>
<keyword evidence="3" id="KW-0378">Hydrolase</keyword>
<accession>A0A8J9UTL1</accession>
<dbReference type="Proteomes" id="UP000838878">
    <property type="component" value="Chromosome 5"/>
</dbReference>
<dbReference type="InterPro" id="IPR057247">
    <property type="entry name" value="CARBOXYPEPT_ZN_2"/>
</dbReference>
<dbReference type="AlphaFoldDB" id="A0A8J9UTL1"/>
<dbReference type="Pfam" id="PF00246">
    <property type="entry name" value="Peptidase_M14"/>
    <property type="match status" value="2"/>
</dbReference>
<dbReference type="GO" id="GO:0008270">
    <property type="term" value="F:zinc ion binding"/>
    <property type="evidence" value="ECO:0007669"/>
    <property type="project" value="InterPro"/>
</dbReference>
<sequence length="222" mass="25299">MLKISNSNATNDAVWLDAAIHSREWISTAVVTYLADYIVRNFQELSTSITNKDCYAWGNNGEEGSSDLPSSAFYRGPTPFSEPEALAVRDTILGSSTPFKVFLSFHSYYELIIFPWGYKTDPCPDYLRLLEGGAVMARAIFDSSGMIYKVGTTKDMTYYACGTSTDWSYAMAKIPYSYMIELRSKKYRFRLPQDQILDTCIEIWYAVKSLMEFVDQPEQSKH</sequence>
<dbReference type="SUPFAM" id="SSF53187">
    <property type="entry name" value="Zn-dependent exopeptidases"/>
    <property type="match status" value="1"/>
</dbReference>
<dbReference type="OrthoDB" id="3626597at2759"/>
<proteinExistence type="inferred from homology"/>
<dbReference type="GO" id="GO:0006508">
    <property type="term" value="P:proteolysis"/>
    <property type="evidence" value="ECO:0007669"/>
    <property type="project" value="InterPro"/>
</dbReference>
<evidence type="ECO:0000256" key="5">
    <source>
        <dbReference type="ARBA" id="ARBA00022833"/>
    </source>
</evidence>
<feature type="domain" description="Peptidase M14" evidence="7">
    <location>
        <begin position="1"/>
        <end position="214"/>
    </location>
</feature>
<reference evidence="8" key="1">
    <citation type="submission" date="2021-12" db="EMBL/GenBank/DDBJ databases">
        <authorList>
            <person name="Martin H S."/>
        </authorList>
    </citation>
    <scope>NUCLEOTIDE SEQUENCE</scope>
</reference>
<dbReference type="PANTHER" id="PTHR11705:SF91">
    <property type="entry name" value="FI01817P-RELATED"/>
    <property type="match status" value="1"/>
</dbReference>
<dbReference type="GO" id="GO:0004181">
    <property type="term" value="F:metallocarboxypeptidase activity"/>
    <property type="evidence" value="ECO:0007669"/>
    <property type="project" value="InterPro"/>
</dbReference>
<keyword evidence="5" id="KW-0862">Zinc</keyword>
<keyword evidence="9" id="KW-1185">Reference proteome</keyword>
<dbReference type="Gene3D" id="3.40.630.10">
    <property type="entry name" value="Zn peptidases"/>
    <property type="match status" value="2"/>
</dbReference>
<dbReference type="EMBL" id="OV170225">
    <property type="protein sequence ID" value="CAH0725662.1"/>
    <property type="molecule type" value="Genomic_DNA"/>
</dbReference>
<dbReference type="PROSITE" id="PS52035">
    <property type="entry name" value="PEPTIDASE_M14"/>
    <property type="match status" value="1"/>
</dbReference>
<organism evidence="8 9">
    <name type="scientific">Brenthis ino</name>
    <name type="common">lesser marbled fritillary</name>
    <dbReference type="NCBI Taxonomy" id="405034"/>
    <lineage>
        <taxon>Eukaryota</taxon>
        <taxon>Metazoa</taxon>
        <taxon>Ecdysozoa</taxon>
        <taxon>Arthropoda</taxon>
        <taxon>Hexapoda</taxon>
        <taxon>Insecta</taxon>
        <taxon>Pterygota</taxon>
        <taxon>Neoptera</taxon>
        <taxon>Endopterygota</taxon>
        <taxon>Lepidoptera</taxon>
        <taxon>Glossata</taxon>
        <taxon>Ditrysia</taxon>
        <taxon>Papilionoidea</taxon>
        <taxon>Nymphalidae</taxon>
        <taxon>Heliconiinae</taxon>
        <taxon>Argynnini</taxon>
        <taxon>Brenthis</taxon>
    </lineage>
</organism>
<evidence type="ECO:0000256" key="2">
    <source>
        <dbReference type="ARBA" id="ARBA00005988"/>
    </source>
</evidence>
<dbReference type="PROSITE" id="PS00133">
    <property type="entry name" value="CARBOXYPEPT_ZN_2"/>
    <property type="match status" value="1"/>
</dbReference>
<dbReference type="SMART" id="SM00631">
    <property type="entry name" value="Zn_pept"/>
    <property type="match status" value="1"/>
</dbReference>
<evidence type="ECO:0000256" key="1">
    <source>
        <dbReference type="ARBA" id="ARBA00001947"/>
    </source>
</evidence>
<keyword evidence="3" id="KW-0645">Protease</keyword>